<organism evidence="1 2">
    <name type="scientific">Penicillium polonicum</name>
    <dbReference type="NCBI Taxonomy" id="60169"/>
    <lineage>
        <taxon>Eukaryota</taxon>
        <taxon>Fungi</taxon>
        <taxon>Dikarya</taxon>
        <taxon>Ascomycota</taxon>
        <taxon>Pezizomycotina</taxon>
        <taxon>Eurotiomycetes</taxon>
        <taxon>Eurotiomycetidae</taxon>
        <taxon>Eurotiales</taxon>
        <taxon>Aspergillaceae</taxon>
        <taxon>Penicillium</taxon>
    </lineage>
</organism>
<dbReference type="AlphaFoldDB" id="A0A1V6NUG3"/>
<comment type="caution">
    <text evidence="1">The sequence shown here is derived from an EMBL/GenBank/DDBJ whole genome shotgun (WGS) entry which is preliminary data.</text>
</comment>
<reference evidence="2" key="1">
    <citation type="journal article" date="2017" name="Nat. Microbiol.">
        <title>Global analysis of biosynthetic gene clusters reveals vast potential of secondary metabolite production in Penicillium species.</title>
        <authorList>
            <person name="Nielsen J.C."/>
            <person name="Grijseels S."/>
            <person name="Prigent S."/>
            <person name="Ji B."/>
            <person name="Dainat J."/>
            <person name="Nielsen K.F."/>
            <person name="Frisvad J.C."/>
            <person name="Workman M."/>
            <person name="Nielsen J."/>
        </authorList>
    </citation>
    <scope>NUCLEOTIDE SEQUENCE [LARGE SCALE GENOMIC DNA]</scope>
    <source>
        <strain evidence="2">IBT 4502</strain>
    </source>
</reference>
<keyword evidence="2" id="KW-1185">Reference proteome</keyword>
<accession>A0A1V6NUG3</accession>
<dbReference type="EMBL" id="MDYM01000003">
    <property type="protein sequence ID" value="OQD68227.1"/>
    <property type="molecule type" value="Genomic_DNA"/>
</dbReference>
<evidence type="ECO:0008006" key="3">
    <source>
        <dbReference type="Google" id="ProtNLM"/>
    </source>
</evidence>
<evidence type="ECO:0000313" key="2">
    <source>
        <dbReference type="Proteomes" id="UP000191408"/>
    </source>
</evidence>
<protein>
    <recommendedName>
        <fullName evidence="3">Aminoglycoside phosphotransferase domain-containing protein</fullName>
    </recommendedName>
</protein>
<name>A0A1V6NUG3_PENPO</name>
<dbReference type="OrthoDB" id="5401170at2759"/>
<evidence type="ECO:0000313" key="1">
    <source>
        <dbReference type="EMBL" id="OQD68227.1"/>
    </source>
</evidence>
<dbReference type="Proteomes" id="UP000191408">
    <property type="component" value="Unassembled WGS sequence"/>
</dbReference>
<sequence>MSRPGDFDNLSGTEVRLDHPSTLPAKTFILDEKLSEEYQTMTQLVCDQGLGPPFAAIKFSCHNLLSPAQQGFMRIYCQIPIDGTVSRPPEVRARQAVGQHTHTEIKVLKSLDDQNCAAVPRLLGLRTGLQDAGDYVPGGYISYVAWERVSGELIKSSSFWESDFAYREQVRFAFSTAYEELRRCGWRPALIHVGKLIYNDVTKVMYISGFRDPVTIKPEPLSDVTYACWGLAKPSDRLDWYLDSSDWKCDQSGRTWPPF</sequence>
<gene>
    <name evidence="1" type="ORF">PENPOL_c003G04154</name>
</gene>
<proteinExistence type="predicted"/>